<evidence type="ECO:0000313" key="3">
    <source>
        <dbReference type="EMBL" id="MFB9451753.1"/>
    </source>
</evidence>
<name>A0ABV5MSB7_9ACTN</name>
<keyword evidence="2" id="KW-0472">Membrane</keyword>
<proteinExistence type="predicted"/>
<gene>
    <name evidence="3" type="ORF">ACFFTR_52580</name>
</gene>
<accession>A0ABV5MSB7</accession>
<feature type="region of interest" description="Disordered" evidence="1">
    <location>
        <begin position="77"/>
        <end position="122"/>
    </location>
</feature>
<feature type="compositionally biased region" description="Low complexity" evidence="1">
    <location>
        <begin position="77"/>
        <end position="92"/>
    </location>
</feature>
<dbReference type="RefSeq" id="WP_223104030.1">
    <property type="nucleotide sequence ID" value="NZ_CP061913.1"/>
</dbReference>
<comment type="caution">
    <text evidence="3">The sequence shown here is derived from an EMBL/GenBank/DDBJ whole genome shotgun (WGS) entry which is preliminary data.</text>
</comment>
<keyword evidence="4" id="KW-1185">Reference proteome</keyword>
<evidence type="ECO:0000256" key="1">
    <source>
        <dbReference type="SAM" id="MobiDB-lite"/>
    </source>
</evidence>
<reference evidence="3 4" key="1">
    <citation type="submission" date="2024-09" db="EMBL/GenBank/DDBJ databases">
        <authorList>
            <person name="Sun Q."/>
            <person name="Mori K."/>
        </authorList>
    </citation>
    <scope>NUCLEOTIDE SEQUENCE [LARGE SCALE GENOMIC DNA]</scope>
    <source>
        <strain evidence="3 4">JCM 3307</strain>
    </source>
</reference>
<feature type="transmembrane region" description="Helical" evidence="2">
    <location>
        <begin position="43"/>
        <end position="64"/>
    </location>
</feature>
<protein>
    <submittedName>
        <fullName evidence="3">Uncharacterized protein</fullName>
    </submittedName>
</protein>
<dbReference type="Proteomes" id="UP001589608">
    <property type="component" value="Unassembled WGS sequence"/>
</dbReference>
<evidence type="ECO:0000256" key="2">
    <source>
        <dbReference type="SAM" id="Phobius"/>
    </source>
</evidence>
<keyword evidence="2" id="KW-0812">Transmembrane</keyword>
<organism evidence="3 4">
    <name type="scientific">Dactylosporangium vinaceum</name>
    <dbReference type="NCBI Taxonomy" id="53362"/>
    <lineage>
        <taxon>Bacteria</taxon>
        <taxon>Bacillati</taxon>
        <taxon>Actinomycetota</taxon>
        <taxon>Actinomycetes</taxon>
        <taxon>Micromonosporales</taxon>
        <taxon>Micromonosporaceae</taxon>
        <taxon>Dactylosporangium</taxon>
    </lineage>
</organism>
<dbReference type="EMBL" id="JBHMCA010000090">
    <property type="protein sequence ID" value="MFB9451753.1"/>
    <property type="molecule type" value="Genomic_DNA"/>
</dbReference>
<evidence type="ECO:0000313" key="4">
    <source>
        <dbReference type="Proteomes" id="UP001589608"/>
    </source>
</evidence>
<keyword evidence="2" id="KW-1133">Transmembrane helix</keyword>
<sequence>MSNDERTGAELRHLMLTIDVPASRADVHRAVTDGQRAIHRRTAMLTAAAAGVAVLATAGVLGAVKFRDGATGNLPALSPPSAAASSAGPAAGCEPTRLTGPDGQQAEATAIDPTGRIVGGTTGAQRDVPVIWKDGRAERLSGVQGVVVDIGADGAVLGWADDSDAWVWRSGQVTHLAKLAGNRLLSAYAINGKGQVAGYAADGNLNAAVPVMWAADGSVHKLSTPAATKFGDVTDSAARDITEDGRVVGEIRGVPVVWTTQGVPLPLAPVGSQAMVSAVAGRYVYGAKVDGTPLRWDIEAATVTELARISDNGARAGSVHGDALLPGELARTVSRRVGVNGRVDLLPGPGGEPAIAAAMSADGSTIVGVAGTAESHTPIVWTCR</sequence>